<evidence type="ECO:0000256" key="1">
    <source>
        <dbReference type="ARBA" id="ARBA00022490"/>
    </source>
</evidence>
<keyword evidence="1 7" id="KW-0963">Cytoplasm</keyword>
<dbReference type="HAMAP" id="MF_01161">
    <property type="entry name" value="tRNA_Ile_lys_synt"/>
    <property type="match status" value="1"/>
</dbReference>
<sequence>MGPHPAVAAIRLAVRRTLTDLVAEAGTTLSAPTRAPRTRPAALTQAVAVTQAAAGQSTGQAAWQTGTALAEATTLIGNARRHPSGLPRTPAAPGSPLVLVAVSGGADSMALAIATAFEAPKLGLRVGAVTIDHGLQEGSAARAQQVADRLRQLGLDPVEAISVRVGHQGGPENAARDARYAALDEAAERHRALAVLLGHTRDDQAETVLLGLARGSGARSLAGMPAQKGRYRRPLLELDRAATRQACTAQSIPVWDDPHNSDPAYTRSRVRHEVLPVLEKHLGAGVVEALARTARLFRDDADALDQWAALAERDLRTAEGALDVAKLSELPPAVRRRVLRRAALRAGSPAGDLFARHLETVDLLVTGWRGQGPLHLPGGVEATRRCGTLVFRRQSD</sequence>
<evidence type="ECO:0000256" key="4">
    <source>
        <dbReference type="ARBA" id="ARBA00022741"/>
    </source>
</evidence>
<dbReference type="OrthoDB" id="5244702at2"/>
<dbReference type="GO" id="GO:0005737">
    <property type="term" value="C:cytoplasm"/>
    <property type="evidence" value="ECO:0007669"/>
    <property type="project" value="UniProtKB-SubCell"/>
</dbReference>
<evidence type="ECO:0000313" key="11">
    <source>
        <dbReference type="Proteomes" id="UP000318416"/>
    </source>
</evidence>
<evidence type="ECO:0000256" key="5">
    <source>
        <dbReference type="ARBA" id="ARBA00022840"/>
    </source>
</evidence>
<evidence type="ECO:0000256" key="3">
    <source>
        <dbReference type="ARBA" id="ARBA00022694"/>
    </source>
</evidence>
<comment type="function">
    <text evidence="7">Ligates lysine onto the cytidine present at position 34 of the AUA codon-specific tRNA(Ile) that contains the anticodon CAU, in an ATP-dependent manner. Cytidine is converted to lysidine, thus changing the amino acid specificity of the tRNA from methionine to isoleucine.</text>
</comment>
<comment type="domain">
    <text evidence="7">The N-terminal region contains the highly conserved SGGXDS motif, predicted to be a P-loop motif involved in ATP binding.</text>
</comment>
<organism evidence="10 11">
    <name type="scientific">Kitasatospora atroaurantiaca</name>
    <dbReference type="NCBI Taxonomy" id="285545"/>
    <lineage>
        <taxon>Bacteria</taxon>
        <taxon>Bacillati</taxon>
        <taxon>Actinomycetota</taxon>
        <taxon>Actinomycetes</taxon>
        <taxon>Kitasatosporales</taxon>
        <taxon>Streptomycetaceae</taxon>
        <taxon>Kitasatospora</taxon>
    </lineage>
</organism>
<evidence type="ECO:0000259" key="9">
    <source>
        <dbReference type="Pfam" id="PF09179"/>
    </source>
</evidence>
<feature type="domain" description="tRNA(Ile)-lysidine/2-thiocytidine synthase N-terminal" evidence="8">
    <location>
        <begin position="98"/>
        <end position="273"/>
    </location>
</feature>
<dbReference type="PANTHER" id="PTHR43033">
    <property type="entry name" value="TRNA(ILE)-LYSIDINE SYNTHASE-RELATED"/>
    <property type="match status" value="1"/>
</dbReference>
<dbReference type="Proteomes" id="UP000318416">
    <property type="component" value="Unassembled WGS sequence"/>
</dbReference>
<dbReference type="AlphaFoldDB" id="A0A561ETL7"/>
<dbReference type="EMBL" id="VIVR01000001">
    <property type="protein sequence ID" value="TWE18959.1"/>
    <property type="molecule type" value="Genomic_DNA"/>
</dbReference>
<dbReference type="EC" id="6.3.4.19" evidence="7"/>
<dbReference type="InterPro" id="IPR015262">
    <property type="entry name" value="tRNA_Ile_lys_synt_subst-bd"/>
</dbReference>
<comment type="catalytic activity">
    <reaction evidence="6 7">
        <text>cytidine(34) in tRNA(Ile2) + L-lysine + ATP = lysidine(34) in tRNA(Ile2) + AMP + diphosphate + H(+)</text>
        <dbReference type="Rhea" id="RHEA:43744"/>
        <dbReference type="Rhea" id="RHEA-COMP:10625"/>
        <dbReference type="Rhea" id="RHEA-COMP:10670"/>
        <dbReference type="ChEBI" id="CHEBI:15378"/>
        <dbReference type="ChEBI" id="CHEBI:30616"/>
        <dbReference type="ChEBI" id="CHEBI:32551"/>
        <dbReference type="ChEBI" id="CHEBI:33019"/>
        <dbReference type="ChEBI" id="CHEBI:82748"/>
        <dbReference type="ChEBI" id="CHEBI:83665"/>
        <dbReference type="ChEBI" id="CHEBI:456215"/>
        <dbReference type="EC" id="6.3.4.19"/>
    </reaction>
</comment>
<comment type="similarity">
    <text evidence="7">Belongs to the tRNA(Ile)-lysidine synthase family.</text>
</comment>
<keyword evidence="5 7" id="KW-0067">ATP-binding</keyword>
<keyword evidence="2 7" id="KW-0436">Ligase</keyword>
<dbReference type="GO" id="GO:0005524">
    <property type="term" value="F:ATP binding"/>
    <property type="evidence" value="ECO:0007669"/>
    <property type="project" value="UniProtKB-UniRule"/>
</dbReference>
<evidence type="ECO:0000256" key="6">
    <source>
        <dbReference type="ARBA" id="ARBA00048539"/>
    </source>
</evidence>
<keyword evidence="3 7" id="KW-0819">tRNA processing</keyword>
<evidence type="ECO:0000259" key="8">
    <source>
        <dbReference type="Pfam" id="PF01171"/>
    </source>
</evidence>
<feature type="binding site" evidence="7">
    <location>
        <begin position="103"/>
        <end position="108"/>
    </location>
    <ligand>
        <name>ATP</name>
        <dbReference type="ChEBI" id="CHEBI:30616"/>
    </ligand>
</feature>
<dbReference type="InterPro" id="IPR012795">
    <property type="entry name" value="tRNA_Ile_lys_synt_N"/>
</dbReference>
<name>A0A561ETL7_9ACTN</name>
<evidence type="ECO:0000313" key="10">
    <source>
        <dbReference type="EMBL" id="TWE18959.1"/>
    </source>
</evidence>
<comment type="caution">
    <text evidence="10">The sequence shown here is derived from an EMBL/GenBank/DDBJ whole genome shotgun (WGS) entry which is preliminary data.</text>
</comment>
<proteinExistence type="inferred from homology"/>
<protein>
    <recommendedName>
        <fullName evidence="7">tRNA(Ile)-lysidine synthase</fullName>
        <ecNumber evidence="7">6.3.4.19</ecNumber>
    </recommendedName>
    <alternativeName>
        <fullName evidence="7">tRNA(Ile)-2-lysyl-cytidine synthase</fullName>
    </alternativeName>
    <alternativeName>
        <fullName evidence="7">tRNA(Ile)-lysidine synthetase</fullName>
    </alternativeName>
</protein>
<dbReference type="GO" id="GO:0006400">
    <property type="term" value="P:tRNA modification"/>
    <property type="evidence" value="ECO:0007669"/>
    <property type="project" value="UniProtKB-UniRule"/>
</dbReference>
<dbReference type="CDD" id="cd01992">
    <property type="entry name" value="TilS_N"/>
    <property type="match status" value="1"/>
</dbReference>
<keyword evidence="4 7" id="KW-0547">Nucleotide-binding</keyword>
<dbReference type="PANTHER" id="PTHR43033:SF1">
    <property type="entry name" value="TRNA(ILE)-LYSIDINE SYNTHASE-RELATED"/>
    <property type="match status" value="1"/>
</dbReference>
<dbReference type="Gene3D" id="1.20.59.20">
    <property type="match status" value="1"/>
</dbReference>
<evidence type="ECO:0000256" key="2">
    <source>
        <dbReference type="ARBA" id="ARBA00022598"/>
    </source>
</evidence>
<accession>A0A561ETL7</accession>
<gene>
    <name evidence="7" type="primary">tilS</name>
    <name evidence="10" type="ORF">FB465_4060</name>
</gene>
<evidence type="ECO:0000256" key="7">
    <source>
        <dbReference type="HAMAP-Rule" id="MF_01161"/>
    </source>
</evidence>
<dbReference type="NCBIfam" id="TIGR02432">
    <property type="entry name" value="lysidine_TilS_N"/>
    <property type="match status" value="1"/>
</dbReference>
<dbReference type="GO" id="GO:0032267">
    <property type="term" value="F:tRNA(Ile)-lysidine synthase activity"/>
    <property type="evidence" value="ECO:0007669"/>
    <property type="project" value="UniProtKB-EC"/>
</dbReference>
<dbReference type="RefSeq" id="WP_145792471.1">
    <property type="nucleotide sequence ID" value="NZ_BAAABR010000045.1"/>
</dbReference>
<dbReference type="SUPFAM" id="SSF82829">
    <property type="entry name" value="MesJ substrate recognition domain-like"/>
    <property type="match status" value="1"/>
</dbReference>
<dbReference type="Pfam" id="PF09179">
    <property type="entry name" value="TilS"/>
    <property type="match status" value="1"/>
</dbReference>
<keyword evidence="11" id="KW-1185">Reference proteome</keyword>
<comment type="subcellular location">
    <subcellularLocation>
        <location evidence="7">Cytoplasm</location>
    </subcellularLocation>
</comment>
<feature type="domain" description="tRNA(Ile)-lysidine synthase substrate-binding" evidence="9">
    <location>
        <begin position="322"/>
        <end position="387"/>
    </location>
</feature>
<dbReference type="Gene3D" id="3.40.50.620">
    <property type="entry name" value="HUPs"/>
    <property type="match status" value="1"/>
</dbReference>
<dbReference type="SUPFAM" id="SSF52402">
    <property type="entry name" value="Adenine nucleotide alpha hydrolases-like"/>
    <property type="match status" value="1"/>
</dbReference>
<dbReference type="InterPro" id="IPR014729">
    <property type="entry name" value="Rossmann-like_a/b/a_fold"/>
</dbReference>
<dbReference type="InterPro" id="IPR011063">
    <property type="entry name" value="TilS/TtcA_N"/>
</dbReference>
<dbReference type="Pfam" id="PF01171">
    <property type="entry name" value="ATP_bind_3"/>
    <property type="match status" value="1"/>
</dbReference>
<dbReference type="InterPro" id="IPR012094">
    <property type="entry name" value="tRNA_Ile_lys_synt"/>
</dbReference>
<reference evidence="10 11" key="1">
    <citation type="submission" date="2019-06" db="EMBL/GenBank/DDBJ databases">
        <title>Sequencing the genomes of 1000 actinobacteria strains.</title>
        <authorList>
            <person name="Klenk H.-P."/>
        </authorList>
    </citation>
    <scope>NUCLEOTIDE SEQUENCE [LARGE SCALE GENOMIC DNA]</scope>
    <source>
        <strain evidence="10 11">DSM 41649</strain>
    </source>
</reference>